<feature type="chain" id="PRO_5014669582" evidence="2">
    <location>
        <begin position="28"/>
        <end position="87"/>
    </location>
</feature>
<organism evidence="3">
    <name type="scientific">Anopheles marajoara</name>
    <dbReference type="NCBI Taxonomy" id="58244"/>
    <lineage>
        <taxon>Eukaryota</taxon>
        <taxon>Metazoa</taxon>
        <taxon>Ecdysozoa</taxon>
        <taxon>Arthropoda</taxon>
        <taxon>Hexapoda</taxon>
        <taxon>Insecta</taxon>
        <taxon>Pterygota</taxon>
        <taxon>Neoptera</taxon>
        <taxon>Endopterygota</taxon>
        <taxon>Diptera</taxon>
        <taxon>Nematocera</taxon>
        <taxon>Culicoidea</taxon>
        <taxon>Culicidae</taxon>
        <taxon>Anophelinae</taxon>
        <taxon>Anopheles</taxon>
    </lineage>
</organism>
<evidence type="ECO:0000256" key="2">
    <source>
        <dbReference type="SAM" id="SignalP"/>
    </source>
</evidence>
<keyword evidence="2" id="KW-0732">Signal</keyword>
<feature type="signal peptide" evidence="2">
    <location>
        <begin position="1"/>
        <end position="27"/>
    </location>
</feature>
<feature type="region of interest" description="Disordered" evidence="1">
    <location>
        <begin position="62"/>
        <end position="87"/>
    </location>
</feature>
<sequence>MHFSTVSVHWLISALTATCSNVPSSSGMVTANGSSVPIRTVVRKVNRNRHHSGLHRWIRKRRNRKRKRGNRCPFVTTETMPREKRVS</sequence>
<evidence type="ECO:0000313" key="3">
    <source>
        <dbReference type="EMBL" id="MBW62273.1"/>
    </source>
</evidence>
<protein>
    <submittedName>
        <fullName evidence="3">Putative secreted protein</fullName>
    </submittedName>
</protein>
<accession>A0A2M4CAC5</accession>
<name>A0A2M4CAC5_9DIPT</name>
<evidence type="ECO:0000256" key="1">
    <source>
        <dbReference type="SAM" id="MobiDB-lite"/>
    </source>
</evidence>
<reference evidence="3" key="1">
    <citation type="submission" date="2018-01" db="EMBL/GenBank/DDBJ databases">
        <title>An insight into the sialome of Amazonian anophelines.</title>
        <authorList>
            <person name="Ribeiro J.M."/>
            <person name="Scarpassa V."/>
            <person name="Calvo E."/>
        </authorList>
    </citation>
    <scope>NUCLEOTIDE SEQUENCE</scope>
    <source>
        <tissue evidence="3">Salivary glands</tissue>
    </source>
</reference>
<proteinExistence type="predicted"/>
<dbReference type="AlphaFoldDB" id="A0A2M4CAC5"/>
<dbReference type="EMBL" id="GGFJ01013132">
    <property type="protein sequence ID" value="MBW62273.1"/>
    <property type="molecule type" value="Transcribed_RNA"/>
</dbReference>